<evidence type="ECO:0000313" key="2">
    <source>
        <dbReference type="EMBL" id="KIX14555.1"/>
    </source>
</evidence>
<dbReference type="Pfam" id="PF12654">
    <property type="entry name" value="DUF3786"/>
    <property type="match status" value="1"/>
</dbReference>
<dbReference type="OrthoDB" id="9793197at2"/>
<dbReference type="Proteomes" id="UP000032233">
    <property type="component" value="Unassembled WGS sequence"/>
</dbReference>
<sequence length="207" mass="23085">MAKVDDYQMSFDISAEKLANRNLIEVAKRAGAKADEDGKALELTYYGRPVRVERDPWSVHALDEGPEIPLPEQALILHYLETAEDKPLANEWITYREVPSGEFYWSAFVRRAKQPLVGFFGERPQYLLEMAPKVGGEPIEGVNADAAVVVWAFPKVPILFQLWAGDDEFPADGNVLFDKTVAGFLPTEDIALVAGLPIYKIMAMSRG</sequence>
<feature type="domain" description="DUF3786" evidence="1">
    <location>
        <begin position="25"/>
        <end position="196"/>
    </location>
</feature>
<organism evidence="2 3">
    <name type="scientific">Dethiosulfatarculus sandiegensis</name>
    <dbReference type="NCBI Taxonomy" id="1429043"/>
    <lineage>
        <taxon>Bacteria</taxon>
        <taxon>Pseudomonadati</taxon>
        <taxon>Thermodesulfobacteriota</taxon>
        <taxon>Desulfarculia</taxon>
        <taxon>Desulfarculales</taxon>
        <taxon>Desulfarculaceae</taxon>
        <taxon>Dethiosulfatarculus</taxon>
    </lineage>
</organism>
<dbReference type="InterPro" id="IPR024264">
    <property type="entry name" value="DUF3786"/>
</dbReference>
<protein>
    <recommendedName>
        <fullName evidence="1">DUF3786 domain-containing protein</fullName>
    </recommendedName>
</protein>
<accession>A0A0D2JYE7</accession>
<keyword evidence="3" id="KW-1185">Reference proteome</keyword>
<evidence type="ECO:0000313" key="3">
    <source>
        <dbReference type="Proteomes" id="UP000032233"/>
    </source>
</evidence>
<proteinExistence type="predicted"/>
<dbReference type="InParanoid" id="A0A0D2JYE7"/>
<name>A0A0D2JYE7_9BACT</name>
<dbReference type="EMBL" id="AZAC01000010">
    <property type="protein sequence ID" value="KIX14555.1"/>
    <property type="molecule type" value="Genomic_DNA"/>
</dbReference>
<reference evidence="2 3" key="1">
    <citation type="submission" date="2013-11" db="EMBL/GenBank/DDBJ databases">
        <title>Metagenomic analysis of a methanogenic consortium involved in long chain n-alkane degradation.</title>
        <authorList>
            <person name="Davidova I.A."/>
            <person name="Callaghan A.V."/>
            <person name="Wawrik B."/>
            <person name="Pruitt S."/>
            <person name="Marks C."/>
            <person name="Duncan K.E."/>
            <person name="Suflita J.M."/>
        </authorList>
    </citation>
    <scope>NUCLEOTIDE SEQUENCE [LARGE SCALE GENOMIC DNA]</scope>
    <source>
        <strain evidence="2 3">SPR</strain>
    </source>
</reference>
<dbReference type="AlphaFoldDB" id="A0A0D2JYE7"/>
<evidence type="ECO:0000259" key="1">
    <source>
        <dbReference type="Pfam" id="PF12654"/>
    </source>
</evidence>
<dbReference type="RefSeq" id="WP_052514971.1">
    <property type="nucleotide sequence ID" value="NZ_AZAC01000010.1"/>
</dbReference>
<dbReference type="STRING" id="1429043.X474_08150"/>
<gene>
    <name evidence="2" type="ORF">X474_08150</name>
</gene>
<comment type="caution">
    <text evidence="2">The sequence shown here is derived from an EMBL/GenBank/DDBJ whole genome shotgun (WGS) entry which is preliminary data.</text>
</comment>